<evidence type="ECO:0000313" key="2">
    <source>
        <dbReference type="Proteomes" id="UP000032512"/>
    </source>
</evidence>
<comment type="caution">
    <text evidence="1">The sequence shown here is derived from an EMBL/GenBank/DDBJ whole genome shotgun (WGS) entry which is preliminary data.</text>
</comment>
<organism evidence="1 2">
    <name type="scientific">Mesobacillus subterraneus</name>
    <dbReference type="NCBI Taxonomy" id="285983"/>
    <lineage>
        <taxon>Bacteria</taxon>
        <taxon>Bacillati</taxon>
        <taxon>Bacillota</taxon>
        <taxon>Bacilli</taxon>
        <taxon>Bacillales</taxon>
        <taxon>Bacillaceae</taxon>
        <taxon>Mesobacillus</taxon>
    </lineage>
</organism>
<dbReference type="PATRIC" id="fig|285983.3.peg.354"/>
<dbReference type="RefSeq" id="WP_044393112.1">
    <property type="nucleotide sequence ID" value="NZ_JXIQ01000073.1"/>
</dbReference>
<gene>
    <name evidence="1" type="ORF">UB32_09155</name>
</gene>
<dbReference type="EMBL" id="JXIQ01000073">
    <property type="protein sequence ID" value="KIY22321.1"/>
    <property type="molecule type" value="Genomic_DNA"/>
</dbReference>
<proteinExistence type="predicted"/>
<reference evidence="1 2" key="1">
    <citation type="submission" date="2015-01" db="EMBL/GenBank/DDBJ databases">
        <title>Draft genome sequences of the supercritical CO2 tolerant bacteria Bacillus subterraneus MITOT1 and Bacillus cereus MIT0214.</title>
        <authorList>
            <person name="Peet K.C."/>
            <person name="Thompson J.R."/>
        </authorList>
    </citation>
    <scope>NUCLEOTIDE SEQUENCE [LARGE SCALE GENOMIC DNA]</scope>
    <source>
        <strain evidence="1 2">MITOT1</strain>
    </source>
</reference>
<dbReference type="Proteomes" id="UP000032512">
    <property type="component" value="Unassembled WGS sequence"/>
</dbReference>
<evidence type="ECO:0000313" key="1">
    <source>
        <dbReference type="EMBL" id="KIY22321.1"/>
    </source>
</evidence>
<dbReference type="OrthoDB" id="2838415at2"/>
<sequence>MKMNAYLQMDNEVEFEPVRKPWIFNPGIWVDGKVFWLGNRTEKLLPQEELSVKIKQANVHSRIEFFDIYVTNHSKNQKKAKLILMQLFADGAKEQFSFVSPNETAIYHFVDKKIYLVNGLNNNSLMKQCTVQPIWNVSTERLWNSIDTGRLSYQPMAKGAAASLFSLDLTMYPRETRKSSCWIIEGTEKNAVEYLNKLLLKNTLAIPDEK</sequence>
<dbReference type="AlphaFoldDB" id="A0A0D6ZBB8"/>
<name>A0A0D6ZBB8_9BACI</name>
<protein>
    <submittedName>
        <fullName evidence="1">Uncharacterized protein</fullName>
    </submittedName>
</protein>
<accession>A0A0D6ZBB8</accession>
<keyword evidence="2" id="KW-1185">Reference proteome</keyword>